<dbReference type="Gene3D" id="3.80.10.10">
    <property type="entry name" value="Ribonuclease Inhibitor"/>
    <property type="match status" value="1"/>
</dbReference>
<dbReference type="Pfam" id="PF12937">
    <property type="entry name" value="F-box-like"/>
    <property type="match status" value="1"/>
</dbReference>
<dbReference type="InterPro" id="IPR001810">
    <property type="entry name" value="F-box_dom"/>
</dbReference>
<accession>A0ABR3F4W6</accession>
<dbReference type="Gene3D" id="1.20.1280.50">
    <property type="match status" value="1"/>
</dbReference>
<feature type="domain" description="F-box" evidence="2">
    <location>
        <begin position="74"/>
        <end position="131"/>
    </location>
</feature>
<name>A0ABR3F4W6_9AGAR</name>
<dbReference type="InterPro" id="IPR032675">
    <property type="entry name" value="LRR_dom_sf"/>
</dbReference>
<dbReference type="SUPFAM" id="SSF52047">
    <property type="entry name" value="RNI-like"/>
    <property type="match status" value="1"/>
</dbReference>
<dbReference type="InterPro" id="IPR036047">
    <property type="entry name" value="F-box-like_dom_sf"/>
</dbReference>
<organism evidence="3 4">
    <name type="scientific">Marasmius crinis-equi</name>
    <dbReference type="NCBI Taxonomy" id="585013"/>
    <lineage>
        <taxon>Eukaryota</taxon>
        <taxon>Fungi</taxon>
        <taxon>Dikarya</taxon>
        <taxon>Basidiomycota</taxon>
        <taxon>Agaricomycotina</taxon>
        <taxon>Agaricomycetes</taxon>
        <taxon>Agaricomycetidae</taxon>
        <taxon>Agaricales</taxon>
        <taxon>Marasmiineae</taxon>
        <taxon>Marasmiaceae</taxon>
        <taxon>Marasmius</taxon>
    </lineage>
</organism>
<gene>
    <name evidence="3" type="ORF">V5O48_011878</name>
</gene>
<feature type="coiled-coil region" evidence="1">
    <location>
        <begin position="32"/>
        <end position="66"/>
    </location>
</feature>
<evidence type="ECO:0000259" key="2">
    <source>
        <dbReference type="PROSITE" id="PS50181"/>
    </source>
</evidence>
<comment type="caution">
    <text evidence="3">The sequence shown here is derived from an EMBL/GenBank/DDBJ whole genome shotgun (WGS) entry which is preliminary data.</text>
</comment>
<evidence type="ECO:0000313" key="4">
    <source>
        <dbReference type="Proteomes" id="UP001465976"/>
    </source>
</evidence>
<reference evidence="3 4" key="1">
    <citation type="submission" date="2024-02" db="EMBL/GenBank/DDBJ databases">
        <title>A draft genome for the cacao thread blight pathogen Marasmius crinis-equi.</title>
        <authorList>
            <person name="Cohen S.P."/>
            <person name="Baruah I.K."/>
            <person name="Amoako-Attah I."/>
            <person name="Bukari Y."/>
            <person name="Meinhardt L.W."/>
            <person name="Bailey B.A."/>
        </authorList>
    </citation>
    <scope>NUCLEOTIDE SEQUENCE [LARGE SCALE GENOMIC DNA]</scope>
    <source>
        <strain evidence="3 4">GH-76</strain>
    </source>
</reference>
<evidence type="ECO:0000256" key="1">
    <source>
        <dbReference type="SAM" id="Coils"/>
    </source>
</evidence>
<dbReference type="PROSITE" id="PS50181">
    <property type="entry name" value="FBOX"/>
    <property type="match status" value="1"/>
</dbReference>
<sequence>MSRESDLARRSAEIRKFFRSTTSNKATVSQFLHDVEVEVEGYQAEINRLKTAIYTLENKRDRLKTTAQLYKSLLAPIHAMPSEILTMIFGYLCEENVLSTNKAPGAVQHLSMVCGRWRDIVDSAPSLWSNIRIDFRSWTKDFQCLTEMTERFLKKSGNHPLRLSFLFPAGDLSEGREGAYPALHSLVANCERWKSLSLRVAPAHFPSDIFRPVRGRLPLLTSLSLALEGSPILWDTPFDYFDNCPALRSLRATPYVFDLDVEDQAQVSLPWSQIRSLQMFDSYNMWAFPVLYICSGVETLEVRDIGGLDEDEDYSSHVVNSGIKTLNIAYASTQAEVDGVLQHTTLAGLTSLQICSGQDHMAGKNWPTWSDLHLQNFLQRSSCNITSLHLKSLPITDVQMLSLLRMIPSIVSLSIEEYLEEVENRVVTGTLLHGFAVSASSQSPSSTSLVPRLSDLKLVVHAEGLESDLMLKALSTRWLPDPIDAVETGVDCLRSVGIVVIVPADEANGGHLDGLGCFRDAGMRLCVVYGMLHELYPDDYEPA</sequence>
<dbReference type="PANTHER" id="PTHR38926">
    <property type="entry name" value="F-BOX DOMAIN CONTAINING PROTEIN, EXPRESSED"/>
    <property type="match status" value="1"/>
</dbReference>
<proteinExistence type="predicted"/>
<protein>
    <recommendedName>
        <fullName evidence="2">F-box domain-containing protein</fullName>
    </recommendedName>
</protein>
<dbReference type="Proteomes" id="UP001465976">
    <property type="component" value="Unassembled WGS sequence"/>
</dbReference>
<keyword evidence="4" id="KW-1185">Reference proteome</keyword>
<dbReference type="SUPFAM" id="SSF81383">
    <property type="entry name" value="F-box domain"/>
    <property type="match status" value="1"/>
</dbReference>
<evidence type="ECO:0000313" key="3">
    <source>
        <dbReference type="EMBL" id="KAL0570084.1"/>
    </source>
</evidence>
<dbReference type="PANTHER" id="PTHR38926:SF72">
    <property type="entry name" value="IM:7136021-RELATED"/>
    <property type="match status" value="1"/>
</dbReference>
<dbReference type="EMBL" id="JBAHYK010000997">
    <property type="protein sequence ID" value="KAL0570084.1"/>
    <property type="molecule type" value="Genomic_DNA"/>
</dbReference>
<keyword evidence="1" id="KW-0175">Coiled coil</keyword>